<evidence type="ECO:0000256" key="2">
    <source>
        <dbReference type="ARBA" id="ARBA00011974"/>
    </source>
</evidence>
<dbReference type="PANTHER" id="PTHR46832">
    <property type="entry name" value="5'-METHYLTHIOADENOSINE/S-ADENOSYLHOMOCYSTEINE NUCLEOSIDASE"/>
    <property type="match status" value="1"/>
</dbReference>
<keyword evidence="4" id="KW-0378">Hydrolase</keyword>
<dbReference type="Gene3D" id="3.40.50.1580">
    <property type="entry name" value="Nucleoside phosphorylase domain"/>
    <property type="match status" value="1"/>
</dbReference>
<organism evidence="8 9">
    <name type="scientific">Hypnocyclicus thermotrophus</name>
    <dbReference type="NCBI Taxonomy" id="1627895"/>
    <lineage>
        <taxon>Bacteria</taxon>
        <taxon>Fusobacteriati</taxon>
        <taxon>Fusobacteriota</taxon>
        <taxon>Fusobacteriia</taxon>
        <taxon>Fusobacteriales</taxon>
        <taxon>Fusobacteriaceae</taxon>
        <taxon>Hypnocyclicus</taxon>
    </lineage>
</organism>
<evidence type="ECO:0000313" key="9">
    <source>
        <dbReference type="Proteomes" id="UP000294678"/>
    </source>
</evidence>
<dbReference type="FunFam" id="3.40.50.1580:FF:000001">
    <property type="entry name" value="MTA/SAH nucleosidase family protein"/>
    <property type="match status" value="1"/>
</dbReference>
<keyword evidence="9" id="KW-1185">Reference proteome</keyword>
<evidence type="ECO:0000256" key="6">
    <source>
        <dbReference type="ARBA" id="ARBA00050313"/>
    </source>
</evidence>
<comment type="caution">
    <text evidence="8">The sequence shown here is derived from an EMBL/GenBank/DDBJ whole genome shotgun (WGS) entry which is preliminary data.</text>
</comment>
<dbReference type="AlphaFoldDB" id="A0AA46DZE7"/>
<comment type="catalytic activity">
    <reaction evidence="6">
        <text>5'-deoxyadenosine + H2O = 5-deoxy-D-ribose + adenine</text>
        <dbReference type="Rhea" id="RHEA:29859"/>
        <dbReference type="ChEBI" id="CHEBI:15377"/>
        <dbReference type="ChEBI" id="CHEBI:16708"/>
        <dbReference type="ChEBI" id="CHEBI:17319"/>
        <dbReference type="ChEBI" id="CHEBI:149540"/>
        <dbReference type="EC" id="3.2.2.9"/>
    </reaction>
    <physiologicalReaction direction="left-to-right" evidence="6">
        <dbReference type="Rhea" id="RHEA:29860"/>
    </physiologicalReaction>
</comment>
<keyword evidence="3" id="KW-0028">Amino-acid biosynthesis</keyword>
<accession>A0AA46DZE7</accession>
<dbReference type="GO" id="GO:0019284">
    <property type="term" value="P:L-methionine salvage from S-adenosylmethionine"/>
    <property type="evidence" value="ECO:0007669"/>
    <property type="project" value="TreeGrafter"/>
</dbReference>
<dbReference type="SUPFAM" id="SSF53167">
    <property type="entry name" value="Purine and uridine phosphorylases"/>
    <property type="match status" value="1"/>
</dbReference>
<dbReference type="Proteomes" id="UP000294678">
    <property type="component" value="Unassembled WGS sequence"/>
</dbReference>
<dbReference type="GO" id="GO:0008782">
    <property type="term" value="F:adenosylhomocysteine nucleosidase activity"/>
    <property type="evidence" value="ECO:0007669"/>
    <property type="project" value="UniProtKB-EC"/>
</dbReference>
<dbReference type="CDD" id="cd09008">
    <property type="entry name" value="MTAN"/>
    <property type="match status" value="1"/>
</dbReference>
<evidence type="ECO:0000256" key="3">
    <source>
        <dbReference type="ARBA" id="ARBA00022605"/>
    </source>
</evidence>
<dbReference type="EC" id="3.2.2.9" evidence="2"/>
<evidence type="ECO:0000313" key="8">
    <source>
        <dbReference type="EMBL" id="TDT71407.1"/>
    </source>
</evidence>
<dbReference type="GO" id="GO:0005829">
    <property type="term" value="C:cytosol"/>
    <property type="evidence" value="ECO:0007669"/>
    <property type="project" value="TreeGrafter"/>
</dbReference>
<name>A0AA46DZE7_9FUSO</name>
<gene>
    <name evidence="8" type="ORF">EV215_0780</name>
</gene>
<sequence length="230" mass="25507">MIGIIGAMHEEIIELKEIINNLSEETISNITFFKGTINNKKIILVESGIGKVNSAVCATLLINHFKVKKIIFTGVAGGVDNDIEIGDIVISTKLIEHDFDVTAFGLKPGVIPRMKTSEFTADENLRKIAKEAALDIFKEKQVREGIIVSGDQFISSIKKIEWLKETFNASCAEMEGASIAHVCYMFNIPFVILRAISDKADHNAKVDFPTFVKKAAKHSKEIVLKMLEKL</sequence>
<dbReference type="PANTHER" id="PTHR46832:SF1">
    <property type="entry name" value="5'-METHYLTHIOADENOSINE_S-ADENOSYLHOMOCYSTEINE NUCLEOSIDASE"/>
    <property type="match status" value="1"/>
</dbReference>
<evidence type="ECO:0000256" key="1">
    <source>
        <dbReference type="ARBA" id="ARBA00004945"/>
    </source>
</evidence>
<dbReference type="EMBL" id="SOBG01000003">
    <property type="protein sequence ID" value="TDT71407.1"/>
    <property type="molecule type" value="Genomic_DNA"/>
</dbReference>
<evidence type="ECO:0000256" key="5">
    <source>
        <dbReference type="ARBA" id="ARBA00023167"/>
    </source>
</evidence>
<dbReference type="NCBIfam" id="NF004079">
    <property type="entry name" value="PRK05584.1"/>
    <property type="match status" value="1"/>
</dbReference>
<dbReference type="Pfam" id="PF01048">
    <property type="entry name" value="PNP_UDP_1"/>
    <property type="match status" value="1"/>
</dbReference>
<dbReference type="InterPro" id="IPR000845">
    <property type="entry name" value="Nucleoside_phosphorylase_d"/>
</dbReference>
<evidence type="ECO:0000256" key="4">
    <source>
        <dbReference type="ARBA" id="ARBA00022801"/>
    </source>
</evidence>
<dbReference type="NCBIfam" id="TIGR01704">
    <property type="entry name" value="MTA_SAH-Nsdase"/>
    <property type="match status" value="1"/>
</dbReference>
<feature type="domain" description="Nucleoside phosphorylase" evidence="7">
    <location>
        <begin position="2"/>
        <end position="228"/>
    </location>
</feature>
<dbReference type="InterPro" id="IPR035994">
    <property type="entry name" value="Nucleoside_phosphorylase_sf"/>
</dbReference>
<evidence type="ECO:0000259" key="7">
    <source>
        <dbReference type="Pfam" id="PF01048"/>
    </source>
</evidence>
<dbReference type="GO" id="GO:0008930">
    <property type="term" value="F:methylthioadenosine nucleosidase activity"/>
    <property type="evidence" value="ECO:0007669"/>
    <property type="project" value="InterPro"/>
</dbReference>
<keyword evidence="5" id="KW-0486">Methionine biosynthesis</keyword>
<dbReference type="InterPro" id="IPR010049">
    <property type="entry name" value="MTA_SAH_Nsdase"/>
</dbReference>
<dbReference type="GO" id="GO:0019509">
    <property type="term" value="P:L-methionine salvage from methylthioadenosine"/>
    <property type="evidence" value="ECO:0007669"/>
    <property type="project" value="InterPro"/>
</dbReference>
<protein>
    <recommendedName>
        <fullName evidence="2">adenosylhomocysteine nucleosidase</fullName>
        <ecNumber evidence="2">3.2.2.9</ecNumber>
    </recommendedName>
</protein>
<dbReference type="GO" id="GO:0009164">
    <property type="term" value="P:nucleoside catabolic process"/>
    <property type="evidence" value="ECO:0007669"/>
    <property type="project" value="InterPro"/>
</dbReference>
<dbReference type="RefSeq" id="WP_134112674.1">
    <property type="nucleotide sequence ID" value="NZ_SOBG01000003.1"/>
</dbReference>
<reference evidence="8 9" key="1">
    <citation type="submission" date="2019-03" db="EMBL/GenBank/DDBJ databases">
        <title>Genomic Encyclopedia of Type Strains, Phase IV (KMG-IV): sequencing the most valuable type-strain genomes for metagenomic binning, comparative biology and taxonomic classification.</title>
        <authorList>
            <person name="Goeker M."/>
        </authorList>
    </citation>
    <scope>NUCLEOTIDE SEQUENCE [LARGE SCALE GENOMIC DNA]</scope>
    <source>
        <strain evidence="8 9">DSM 100055</strain>
    </source>
</reference>
<comment type="pathway">
    <text evidence="1">Amino-acid biosynthesis; L-methionine biosynthesis via salvage pathway; S-methyl-5-thio-alpha-D-ribose 1-phosphate from S-methyl-5'-thioadenosine (hydrolase route): step 1/2.</text>
</comment>
<proteinExistence type="predicted"/>